<dbReference type="InterPro" id="IPR036388">
    <property type="entry name" value="WH-like_DNA-bd_sf"/>
</dbReference>
<feature type="region of interest" description="Disordered" evidence="6">
    <location>
        <begin position="224"/>
        <end position="244"/>
    </location>
</feature>
<protein>
    <submittedName>
        <fullName evidence="8">Unannotated protein</fullName>
    </submittedName>
</protein>
<dbReference type="NCBIfam" id="NF003994">
    <property type="entry name" value="PRK05472.2-3"/>
    <property type="match status" value="1"/>
</dbReference>
<feature type="domain" description="CoA-binding" evidence="7">
    <location>
        <begin position="84"/>
        <end position="184"/>
    </location>
</feature>
<dbReference type="EMBL" id="CAFABE010000080">
    <property type="protein sequence ID" value="CAB4832874.1"/>
    <property type="molecule type" value="Genomic_DNA"/>
</dbReference>
<evidence type="ECO:0000256" key="3">
    <source>
        <dbReference type="ARBA" id="ARBA00023015"/>
    </source>
</evidence>
<dbReference type="InterPro" id="IPR009718">
    <property type="entry name" value="Rex_DNA-bd_C_dom"/>
</dbReference>
<reference evidence="8" key="1">
    <citation type="submission" date="2020-05" db="EMBL/GenBank/DDBJ databases">
        <authorList>
            <person name="Chiriac C."/>
            <person name="Salcher M."/>
            <person name="Ghai R."/>
            <person name="Kavagutti S V."/>
        </authorList>
    </citation>
    <scope>NUCLEOTIDE SEQUENCE</scope>
</reference>
<dbReference type="InterPro" id="IPR003781">
    <property type="entry name" value="CoA-bd"/>
</dbReference>
<dbReference type="Gene3D" id="1.10.10.10">
    <property type="entry name" value="Winged helix-like DNA-binding domain superfamily/Winged helix DNA-binding domain"/>
    <property type="match status" value="1"/>
</dbReference>
<evidence type="ECO:0000256" key="6">
    <source>
        <dbReference type="SAM" id="MobiDB-lite"/>
    </source>
</evidence>
<dbReference type="EMBL" id="CAFBLT010000001">
    <property type="protein sequence ID" value="CAB4877571.1"/>
    <property type="molecule type" value="Genomic_DNA"/>
</dbReference>
<dbReference type="InterPro" id="IPR036291">
    <property type="entry name" value="NAD(P)-bd_dom_sf"/>
</dbReference>
<dbReference type="GO" id="GO:0045892">
    <property type="term" value="P:negative regulation of DNA-templated transcription"/>
    <property type="evidence" value="ECO:0007669"/>
    <property type="project" value="InterPro"/>
</dbReference>
<evidence type="ECO:0000256" key="5">
    <source>
        <dbReference type="ARBA" id="ARBA00023163"/>
    </source>
</evidence>
<dbReference type="InterPro" id="IPR036390">
    <property type="entry name" value="WH_DNA-bd_sf"/>
</dbReference>
<dbReference type="SMART" id="SM00881">
    <property type="entry name" value="CoA_binding"/>
    <property type="match status" value="1"/>
</dbReference>
<evidence type="ECO:0000256" key="1">
    <source>
        <dbReference type="ARBA" id="ARBA00022490"/>
    </source>
</evidence>
<dbReference type="GO" id="GO:0003677">
    <property type="term" value="F:DNA binding"/>
    <property type="evidence" value="ECO:0007669"/>
    <property type="project" value="UniProtKB-KW"/>
</dbReference>
<dbReference type="Pfam" id="PF06971">
    <property type="entry name" value="Put_DNA-bind_N"/>
    <property type="match status" value="1"/>
</dbReference>
<keyword evidence="3" id="KW-0805">Transcription regulation</keyword>
<name>A0A6J7AJ09_9ZZZZ</name>
<gene>
    <name evidence="8" type="ORF">UFOPK3164_01387</name>
    <name evidence="9" type="ORF">UFOPK3427_01228</name>
</gene>
<dbReference type="AlphaFoldDB" id="A0A6J7AJ09"/>
<dbReference type="SUPFAM" id="SSF46785">
    <property type="entry name" value="Winged helix' DNA-binding domain"/>
    <property type="match status" value="1"/>
</dbReference>
<evidence type="ECO:0000313" key="8">
    <source>
        <dbReference type="EMBL" id="CAB4832874.1"/>
    </source>
</evidence>
<evidence type="ECO:0000259" key="7">
    <source>
        <dbReference type="SMART" id="SM00881"/>
    </source>
</evidence>
<keyword evidence="4" id="KW-0238">DNA-binding</keyword>
<dbReference type="Pfam" id="PF02629">
    <property type="entry name" value="CoA_binding"/>
    <property type="match status" value="1"/>
</dbReference>
<keyword evidence="2" id="KW-0678">Repressor</keyword>
<dbReference type="Gene3D" id="3.40.50.720">
    <property type="entry name" value="NAD(P)-binding Rossmann-like Domain"/>
    <property type="match status" value="1"/>
</dbReference>
<dbReference type="NCBIfam" id="NF003992">
    <property type="entry name" value="PRK05472.2-1"/>
    <property type="match status" value="1"/>
</dbReference>
<dbReference type="NCBIfam" id="NF003995">
    <property type="entry name" value="PRK05472.2-4"/>
    <property type="match status" value="1"/>
</dbReference>
<dbReference type="InterPro" id="IPR022876">
    <property type="entry name" value="Tscrpt_rep_Rex"/>
</dbReference>
<keyword evidence="5" id="KW-0804">Transcription</keyword>
<evidence type="ECO:0000256" key="4">
    <source>
        <dbReference type="ARBA" id="ARBA00023125"/>
    </source>
</evidence>
<dbReference type="PANTHER" id="PTHR35786">
    <property type="entry name" value="REDOX-SENSING TRANSCRIPTIONAL REPRESSOR REX"/>
    <property type="match status" value="1"/>
</dbReference>
<dbReference type="NCBIfam" id="NF003996">
    <property type="entry name" value="PRK05472.2-5"/>
    <property type="match status" value="1"/>
</dbReference>
<dbReference type="SUPFAM" id="SSF51735">
    <property type="entry name" value="NAD(P)-binding Rossmann-fold domains"/>
    <property type="match status" value="1"/>
</dbReference>
<organism evidence="8">
    <name type="scientific">freshwater metagenome</name>
    <dbReference type="NCBI Taxonomy" id="449393"/>
    <lineage>
        <taxon>unclassified sequences</taxon>
        <taxon>metagenomes</taxon>
        <taxon>ecological metagenomes</taxon>
    </lineage>
</organism>
<keyword evidence="1" id="KW-0963">Cytoplasm</keyword>
<proteinExistence type="inferred from homology"/>
<dbReference type="HAMAP" id="MF_01131">
    <property type="entry name" value="Rex"/>
    <property type="match status" value="1"/>
</dbReference>
<accession>A0A6J7AJ09</accession>
<evidence type="ECO:0000313" key="9">
    <source>
        <dbReference type="EMBL" id="CAB4877571.1"/>
    </source>
</evidence>
<evidence type="ECO:0000256" key="2">
    <source>
        <dbReference type="ARBA" id="ARBA00022491"/>
    </source>
</evidence>
<dbReference type="GO" id="GO:0051775">
    <property type="term" value="P:response to redox state"/>
    <property type="evidence" value="ECO:0007669"/>
    <property type="project" value="InterPro"/>
</dbReference>
<dbReference type="PANTHER" id="PTHR35786:SF1">
    <property type="entry name" value="REDOX-SENSING TRANSCRIPTIONAL REPRESSOR REX 1"/>
    <property type="match status" value="1"/>
</dbReference>
<sequence length="244" mass="25922">MPPKKNGDLSLPEPVVERLPLYQRILTQLIRQGSSTVSSEQLAELAGLSAAMVRKDFSLLGPMGTRGSGYEVDYLLSHLDRILGTGKSWPVVIAGVGRLARALVGNRNFSGRGFRLIGAVDSKVNVIGTELAGLTVASYETIADSLAEVPSIGVITTPPETAQLATDTLVALGVRSLLNFAPSIIEAPKEIAVRYVDLSMELQILSYYASQPEGDLTTARLGTGGIQPLRDRWPASAKGPTPTP</sequence>